<dbReference type="InterPro" id="IPR025859">
    <property type="entry name" value="AurF/CmlI"/>
</dbReference>
<sequence length="323" mass="37144">MGVQTASRTAVVRCKNGDHTIELTEREPVAERLIKISRKHSFNPDTDVDWDAPQDPDRFYMPPQLVSLYETPLWDQMTHRQRVELSKREVAEIASFGIWAELLLMHILVKTAYRFRYDSNHTAYALTEIADECRHSIMFGRMVRTFGLRTRRPHPVAYHFGKLSAGAPYMPLHMFAGILVVEEFTDSLQRVAMADEEIQPIVRQVSRIHVIEEARHIRYAQEELKRHIATASPLRRRLAAAGIARFVSFIQATLIHPAIYAEVGLDPKEARRAAATSPHRRAVWAWAMRRCTRFFDEVGFLDGRGRTLWARAGLLPDSHITIP</sequence>
<protein>
    <recommendedName>
        <fullName evidence="3">p-aminobenzoate N-oxygenase AurF</fullName>
    </recommendedName>
</protein>
<dbReference type="SUPFAM" id="SSF47240">
    <property type="entry name" value="Ferritin-like"/>
    <property type="match status" value="1"/>
</dbReference>
<dbReference type="HOGENOM" id="CLU_053126_0_0_11"/>
<keyword evidence="2" id="KW-1185">Reference proteome</keyword>
<dbReference type="OrthoDB" id="786532at2"/>
<organism evidence="1 2">
    <name type="scientific">Thermomonospora curvata (strain ATCC 19995 / DSM 43183 / JCM 3096 / KCTC 9072 / NBRC 15933 / NCIMB 10081 / Henssen B9)</name>
    <dbReference type="NCBI Taxonomy" id="471852"/>
    <lineage>
        <taxon>Bacteria</taxon>
        <taxon>Bacillati</taxon>
        <taxon>Actinomycetota</taxon>
        <taxon>Actinomycetes</taxon>
        <taxon>Streptosporangiales</taxon>
        <taxon>Thermomonosporaceae</taxon>
        <taxon>Thermomonospora</taxon>
    </lineage>
</organism>
<proteinExistence type="predicted"/>
<dbReference type="STRING" id="471852.Tcur_1899"/>
<evidence type="ECO:0000313" key="1">
    <source>
        <dbReference type="EMBL" id="ACY97469.1"/>
    </source>
</evidence>
<evidence type="ECO:0008006" key="3">
    <source>
        <dbReference type="Google" id="ProtNLM"/>
    </source>
</evidence>
<name>D1ADK9_THECD</name>
<dbReference type="RefSeq" id="WP_012852253.1">
    <property type="nucleotide sequence ID" value="NC_013510.1"/>
</dbReference>
<dbReference type="InterPro" id="IPR009078">
    <property type="entry name" value="Ferritin-like_SF"/>
</dbReference>
<dbReference type="Pfam" id="PF11583">
    <property type="entry name" value="AurF"/>
    <property type="match status" value="1"/>
</dbReference>
<dbReference type="Gene3D" id="1.10.620.20">
    <property type="entry name" value="Ribonucleotide Reductase, subunit A"/>
    <property type="match status" value="1"/>
</dbReference>
<dbReference type="EMBL" id="CP001738">
    <property type="protein sequence ID" value="ACY97469.1"/>
    <property type="molecule type" value="Genomic_DNA"/>
</dbReference>
<dbReference type="Proteomes" id="UP000001918">
    <property type="component" value="Chromosome"/>
</dbReference>
<dbReference type="KEGG" id="tcu:Tcur_1899"/>
<dbReference type="GO" id="GO:0016491">
    <property type="term" value="F:oxidoreductase activity"/>
    <property type="evidence" value="ECO:0007669"/>
    <property type="project" value="InterPro"/>
</dbReference>
<accession>D1ADK9</accession>
<dbReference type="AlphaFoldDB" id="D1ADK9"/>
<gene>
    <name evidence="1" type="ordered locus">Tcur_1899</name>
</gene>
<reference evidence="1 2" key="1">
    <citation type="journal article" date="2011" name="Stand. Genomic Sci.">
        <title>Complete genome sequence of Thermomonospora curvata type strain (B9).</title>
        <authorList>
            <person name="Chertkov O."/>
            <person name="Sikorski J."/>
            <person name="Nolan M."/>
            <person name="Lapidus A."/>
            <person name="Lucas S."/>
            <person name="Del Rio T.G."/>
            <person name="Tice H."/>
            <person name="Cheng J.F."/>
            <person name="Goodwin L."/>
            <person name="Pitluck S."/>
            <person name="Liolios K."/>
            <person name="Ivanova N."/>
            <person name="Mavromatis K."/>
            <person name="Mikhailova N."/>
            <person name="Ovchinnikova G."/>
            <person name="Pati A."/>
            <person name="Chen A."/>
            <person name="Palaniappan K."/>
            <person name="Djao O.D."/>
            <person name="Land M."/>
            <person name="Hauser L."/>
            <person name="Chang Y.J."/>
            <person name="Jeffries C.D."/>
            <person name="Brettin T."/>
            <person name="Han C."/>
            <person name="Detter J.C."/>
            <person name="Rohde M."/>
            <person name="Goker M."/>
            <person name="Woyke T."/>
            <person name="Bristow J."/>
            <person name="Eisen J.A."/>
            <person name="Markowitz V."/>
            <person name="Hugenholtz P."/>
            <person name="Klenk H.P."/>
            <person name="Kyrpides N.C."/>
        </authorList>
    </citation>
    <scope>NUCLEOTIDE SEQUENCE [LARGE SCALE GENOMIC DNA]</scope>
    <source>
        <strain evidence="2">ATCC 19995 / DSM 43183 / JCM 3096 / KCTC 9072 / NBRC 15933 / NCIMB 10081 / Henssen B9</strain>
    </source>
</reference>
<dbReference type="InterPro" id="IPR012348">
    <property type="entry name" value="RNR-like"/>
</dbReference>
<evidence type="ECO:0000313" key="2">
    <source>
        <dbReference type="Proteomes" id="UP000001918"/>
    </source>
</evidence>
<dbReference type="eggNOG" id="COG3396">
    <property type="taxonomic scope" value="Bacteria"/>
</dbReference>